<evidence type="ECO:0000256" key="5">
    <source>
        <dbReference type="ARBA" id="ARBA00022840"/>
    </source>
</evidence>
<dbReference type="GO" id="GO:0005524">
    <property type="term" value="F:ATP binding"/>
    <property type="evidence" value="ECO:0007669"/>
    <property type="project" value="UniProtKB-KW"/>
</dbReference>
<dbReference type="EMBL" id="CCBP010000109">
    <property type="protein sequence ID" value="CDO72002.1"/>
    <property type="molecule type" value="Genomic_DNA"/>
</dbReference>
<gene>
    <name evidence="7" type="ORF">BN946_scf184943.g37</name>
</gene>
<organism evidence="7 8">
    <name type="scientific">Pycnoporus cinnabarinus</name>
    <name type="common">Cinnabar-red polypore</name>
    <name type="synonym">Trametes cinnabarina</name>
    <dbReference type="NCBI Taxonomy" id="5643"/>
    <lineage>
        <taxon>Eukaryota</taxon>
        <taxon>Fungi</taxon>
        <taxon>Dikarya</taxon>
        <taxon>Basidiomycota</taxon>
        <taxon>Agaricomycotina</taxon>
        <taxon>Agaricomycetes</taxon>
        <taxon>Polyporales</taxon>
        <taxon>Polyporaceae</taxon>
        <taxon>Trametes</taxon>
    </lineage>
</organism>
<evidence type="ECO:0000256" key="3">
    <source>
        <dbReference type="ARBA" id="ARBA00022741"/>
    </source>
</evidence>
<name>A0A060SBW3_PYCCI</name>
<keyword evidence="1" id="KW-0723">Serine/threonine-protein kinase</keyword>
<keyword evidence="2" id="KW-0808">Transferase</keyword>
<dbReference type="PROSITE" id="PS50011">
    <property type="entry name" value="PROTEIN_KINASE_DOM"/>
    <property type="match status" value="1"/>
</dbReference>
<evidence type="ECO:0000256" key="1">
    <source>
        <dbReference type="ARBA" id="ARBA00022527"/>
    </source>
</evidence>
<evidence type="ECO:0000259" key="6">
    <source>
        <dbReference type="PROSITE" id="PS50011"/>
    </source>
</evidence>
<dbReference type="InterPro" id="IPR011009">
    <property type="entry name" value="Kinase-like_dom_sf"/>
</dbReference>
<keyword evidence="5" id="KW-0067">ATP-binding</keyword>
<dbReference type="Gene3D" id="1.10.510.10">
    <property type="entry name" value="Transferase(Phosphotransferase) domain 1"/>
    <property type="match status" value="1"/>
</dbReference>
<dbReference type="PANTHER" id="PTHR45646">
    <property type="entry name" value="SERINE/THREONINE-PROTEIN KINASE DOA-RELATED"/>
    <property type="match status" value="1"/>
</dbReference>
<dbReference type="InterPro" id="IPR051175">
    <property type="entry name" value="CLK_kinases"/>
</dbReference>
<reference evidence="7" key="1">
    <citation type="submission" date="2014-01" db="EMBL/GenBank/DDBJ databases">
        <title>The genome of the white-rot fungus Pycnoporus cinnabarinus: a basidiomycete model with a versatile arsenal for lignocellulosic biomass breakdown.</title>
        <authorList>
            <person name="Levasseur A."/>
            <person name="Lomascolo A."/>
            <person name="Ruiz-Duenas F.J."/>
            <person name="Uzan E."/>
            <person name="Piumi F."/>
            <person name="Kues U."/>
            <person name="Ram A.F.J."/>
            <person name="Murat C."/>
            <person name="Haon M."/>
            <person name="Benoit I."/>
            <person name="Arfi Y."/>
            <person name="Chevret D."/>
            <person name="Drula E."/>
            <person name="Kwon M.J."/>
            <person name="Gouret P."/>
            <person name="Lesage-Meessen L."/>
            <person name="Lombard V."/>
            <person name="Mariette J."/>
            <person name="Noirot C."/>
            <person name="Park J."/>
            <person name="Patyshakuliyeva A."/>
            <person name="Wieneger R.A.B."/>
            <person name="Wosten H.A.B."/>
            <person name="Martin F."/>
            <person name="Coutinho P.M."/>
            <person name="de Vries R."/>
            <person name="Martinez A.T."/>
            <person name="Klopp C."/>
            <person name="Pontarotti P."/>
            <person name="Henrissat B."/>
            <person name="Record E."/>
        </authorList>
    </citation>
    <scope>NUCLEOTIDE SEQUENCE [LARGE SCALE GENOMIC DNA]</scope>
    <source>
        <strain evidence="7">BRFM137</strain>
    </source>
</reference>
<protein>
    <recommendedName>
        <fullName evidence="6">Protein kinase domain-containing protein</fullName>
    </recommendedName>
</protein>
<dbReference type="InterPro" id="IPR000719">
    <property type="entry name" value="Prot_kinase_dom"/>
</dbReference>
<dbReference type="AlphaFoldDB" id="A0A060SBW3"/>
<accession>A0A060SBW3</accession>
<evidence type="ECO:0000256" key="2">
    <source>
        <dbReference type="ARBA" id="ARBA00022679"/>
    </source>
</evidence>
<keyword evidence="3" id="KW-0547">Nucleotide-binding</keyword>
<keyword evidence="8" id="KW-1185">Reference proteome</keyword>
<dbReference type="STRING" id="5643.A0A060SBW3"/>
<proteinExistence type="predicted"/>
<evidence type="ECO:0000313" key="8">
    <source>
        <dbReference type="Proteomes" id="UP000029665"/>
    </source>
</evidence>
<dbReference type="SUPFAM" id="SSF56112">
    <property type="entry name" value="Protein kinase-like (PK-like)"/>
    <property type="match status" value="1"/>
</dbReference>
<dbReference type="GO" id="GO:0004674">
    <property type="term" value="F:protein serine/threonine kinase activity"/>
    <property type="evidence" value="ECO:0007669"/>
    <property type="project" value="UniProtKB-KW"/>
</dbReference>
<dbReference type="HOGENOM" id="CLU_1310674_0_0_1"/>
<dbReference type="Pfam" id="PF00069">
    <property type="entry name" value="Pkinase"/>
    <property type="match status" value="1"/>
</dbReference>
<dbReference type="OrthoDB" id="5979581at2759"/>
<dbReference type="Proteomes" id="UP000029665">
    <property type="component" value="Unassembled WGS sequence"/>
</dbReference>
<feature type="domain" description="Protein kinase" evidence="6">
    <location>
        <begin position="1"/>
        <end position="208"/>
    </location>
</feature>
<sequence>MHSLDIWHGICVKIGDVGIDKVDEHFTEVIETPPLRAPEVAIGARWGKPADIWSLGCTVRHSSSSVEIVEMSLLTSSLVLQLYELYMGRTMFGKNIRDMEVPTMHTMMLGDYPPELIARGKARDEFFNPDGQPITLLICVTICYTDGLSGPRVGSMKLPPERRVPFDKAVRERDTPDASLFADFLRLTFALDPDKRATCRELLQHPWLNL</sequence>
<evidence type="ECO:0000256" key="4">
    <source>
        <dbReference type="ARBA" id="ARBA00022777"/>
    </source>
</evidence>
<evidence type="ECO:0000313" key="7">
    <source>
        <dbReference type="EMBL" id="CDO72002.1"/>
    </source>
</evidence>
<comment type="caution">
    <text evidence="7">The sequence shown here is derived from an EMBL/GenBank/DDBJ whole genome shotgun (WGS) entry which is preliminary data.</text>
</comment>
<keyword evidence="4" id="KW-0418">Kinase</keyword>